<keyword evidence="5" id="KW-1185">Reference proteome</keyword>
<dbReference type="OrthoDB" id="1550274at2"/>
<dbReference type="EMBL" id="CP025682">
    <property type="protein sequence ID" value="AUN95601.1"/>
    <property type="molecule type" value="Genomic_DNA"/>
</dbReference>
<gene>
    <name evidence="4" type="ORF">C0099_12080</name>
</gene>
<dbReference type="Pfam" id="PF04412">
    <property type="entry name" value="AcnX"/>
    <property type="match status" value="1"/>
</dbReference>
<dbReference type="PANTHER" id="PTHR36577">
    <property type="entry name" value="DUF521 DOMAIN PROTEIN (AFU_ORTHOLOGUE AFUA_6G00490)"/>
    <property type="match status" value="1"/>
</dbReference>
<dbReference type="AlphaFoldDB" id="A0A2I6S8P7"/>
<protein>
    <recommendedName>
        <fullName evidence="3">Phosphomevalonate dehydratase large subunit-like domain-containing protein</fullName>
    </recommendedName>
</protein>
<evidence type="ECO:0000256" key="2">
    <source>
        <dbReference type="ARBA" id="ARBA00023239"/>
    </source>
</evidence>
<dbReference type="PANTHER" id="PTHR36577:SF3">
    <property type="entry name" value="DUF521 DOMAIN PROTEIN (AFU_ORTHOLOGUE AFUA_6G00490)"/>
    <property type="match status" value="1"/>
</dbReference>
<dbReference type="RefSeq" id="WP_102247649.1">
    <property type="nucleotide sequence ID" value="NZ_CP025682.1"/>
</dbReference>
<keyword evidence="1" id="KW-0408">Iron</keyword>
<dbReference type="KEGG" id="atw:C0099_12080"/>
<dbReference type="Proteomes" id="UP000242205">
    <property type="component" value="Chromosome"/>
</dbReference>
<evidence type="ECO:0000313" key="4">
    <source>
        <dbReference type="EMBL" id="AUN95601.1"/>
    </source>
</evidence>
<proteinExistence type="predicted"/>
<dbReference type="GO" id="GO:0016829">
    <property type="term" value="F:lyase activity"/>
    <property type="evidence" value="ECO:0007669"/>
    <property type="project" value="UniProtKB-KW"/>
</dbReference>
<evidence type="ECO:0000256" key="1">
    <source>
        <dbReference type="ARBA" id="ARBA00023004"/>
    </source>
</evidence>
<accession>A0A2I6S8P7</accession>
<organism evidence="4 5">
    <name type="scientific">Pseudazoarcus pumilus</name>
    <dbReference type="NCBI Taxonomy" id="2067960"/>
    <lineage>
        <taxon>Bacteria</taxon>
        <taxon>Pseudomonadati</taxon>
        <taxon>Pseudomonadota</taxon>
        <taxon>Betaproteobacteria</taxon>
        <taxon>Rhodocyclales</taxon>
        <taxon>Zoogloeaceae</taxon>
        <taxon>Pseudazoarcus</taxon>
    </lineage>
</organism>
<sequence>MKLTDEERAMLAGEFGQPCKWAIEHMMQVGRLFDAEDFVPVSQAHMMADPESLGDAGVRFLEEQAAGGGRVRIPMITDPRGVDLSYYKELGQTEDMANLERRTIAACGKLGILMTDTCINYQTIMPPVRGDHVAFGDTGVVIYCNSVLGAYSNFEGGPSALAAGLTGRTPRYGLHLDAKRRGTRRFVVRHQPRGLTDWGILGGIVGRASGSYWQVPVIEGIEHAPSSDDMKHLGAAMASYGSTPLFHIVGVTPEAPMLAAVFDGTPPPATEITETDYRDFQGSFGGRGEKVDVVVFAAPQLSLIEMSRVAELLDGRHIHADTAMIVCTSPPVAADCDRLGLTARIEASGAKVLRGTCFYQQYAREMGEANGWRRLLSNSTKIVNIIGGYGYQPSLASMEACVDSAVAGEIV</sequence>
<dbReference type="InterPro" id="IPR007506">
    <property type="entry name" value="PMDh-L-like_dom"/>
</dbReference>
<keyword evidence="2" id="KW-0456">Lyase</keyword>
<evidence type="ECO:0000313" key="5">
    <source>
        <dbReference type="Proteomes" id="UP000242205"/>
    </source>
</evidence>
<name>A0A2I6S8P7_9RHOO</name>
<reference evidence="4 5" key="1">
    <citation type="submission" date="2018-01" db="EMBL/GenBank/DDBJ databases">
        <authorList>
            <person name="Fu G.-Y."/>
        </authorList>
    </citation>
    <scope>NUCLEOTIDE SEQUENCE [LARGE SCALE GENOMIC DNA]</scope>
    <source>
        <strain evidence="4 5">SY39</strain>
    </source>
</reference>
<evidence type="ECO:0000259" key="3">
    <source>
        <dbReference type="Pfam" id="PF04412"/>
    </source>
</evidence>
<feature type="domain" description="Phosphomevalonate dehydratase large subunit-like" evidence="3">
    <location>
        <begin position="1"/>
        <end position="403"/>
    </location>
</feature>